<dbReference type="CDD" id="cd07097">
    <property type="entry name" value="ALDH_KGSADH-YcbD"/>
    <property type="match status" value="1"/>
</dbReference>
<dbReference type="PROSITE" id="PS00070">
    <property type="entry name" value="ALDEHYDE_DEHYDR_CYS"/>
    <property type="match status" value="1"/>
</dbReference>
<dbReference type="InterPro" id="IPR016163">
    <property type="entry name" value="Ald_DH_C"/>
</dbReference>
<feature type="domain" description="Aldehyde dehydrogenase" evidence="5">
    <location>
        <begin position="14"/>
        <end position="477"/>
    </location>
</feature>
<dbReference type="Proteomes" id="UP000593892">
    <property type="component" value="Chromosome"/>
</dbReference>
<protein>
    <submittedName>
        <fullName evidence="6">Aldehyde dehydrogenase family protein</fullName>
    </submittedName>
</protein>
<dbReference type="InterPro" id="IPR016161">
    <property type="entry name" value="Ald_DH/histidinol_DH"/>
</dbReference>
<dbReference type="InterPro" id="IPR016160">
    <property type="entry name" value="Ald_DH_CS_CYS"/>
</dbReference>
<organism evidence="6 7">
    <name type="scientific">Paludibaculum fermentans</name>
    <dbReference type="NCBI Taxonomy" id="1473598"/>
    <lineage>
        <taxon>Bacteria</taxon>
        <taxon>Pseudomonadati</taxon>
        <taxon>Acidobacteriota</taxon>
        <taxon>Terriglobia</taxon>
        <taxon>Bryobacterales</taxon>
        <taxon>Bryobacteraceae</taxon>
        <taxon>Paludibaculum</taxon>
    </lineage>
</organism>
<dbReference type="InterPro" id="IPR016162">
    <property type="entry name" value="Ald_DH_N"/>
</dbReference>
<keyword evidence="2 4" id="KW-0560">Oxidoreductase</keyword>
<dbReference type="PANTHER" id="PTHR11699">
    <property type="entry name" value="ALDEHYDE DEHYDROGENASE-RELATED"/>
    <property type="match status" value="1"/>
</dbReference>
<dbReference type="FunFam" id="3.40.605.10:FF:000007">
    <property type="entry name" value="NAD/NADP-dependent betaine aldehyde dehydrogenase"/>
    <property type="match status" value="1"/>
</dbReference>
<dbReference type="InterPro" id="IPR015590">
    <property type="entry name" value="Aldehyde_DH_dom"/>
</dbReference>
<evidence type="ECO:0000313" key="6">
    <source>
        <dbReference type="EMBL" id="QOY86350.1"/>
    </source>
</evidence>
<dbReference type="KEGG" id="pfer:IRI77_26565"/>
<dbReference type="Gene3D" id="3.40.605.10">
    <property type="entry name" value="Aldehyde Dehydrogenase, Chain A, domain 1"/>
    <property type="match status" value="1"/>
</dbReference>
<evidence type="ECO:0000256" key="3">
    <source>
        <dbReference type="PROSITE-ProRule" id="PRU10007"/>
    </source>
</evidence>
<evidence type="ECO:0000256" key="4">
    <source>
        <dbReference type="RuleBase" id="RU003345"/>
    </source>
</evidence>
<dbReference type="AlphaFoldDB" id="A0A7S7SJV5"/>
<reference evidence="6 7" key="1">
    <citation type="submission" date="2020-10" db="EMBL/GenBank/DDBJ databases">
        <title>Complete genome sequence of Paludibaculum fermentans P105T, a facultatively anaerobic acidobacterium capable of dissimilatory Fe(III) reduction.</title>
        <authorList>
            <person name="Dedysh S.N."/>
            <person name="Beletsky A.V."/>
            <person name="Kulichevskaya I.S."/>
            <person name="Mardanov A.V."/>
            <person name="Ravin N.V."/>
        </authorList>
    </citation>
    <scope>NUCLEOTIDE SEQUENCE [LARGE SCALE GENOMIC DNA]</scope>
    <source>
        <strain evidence="6 7">P105</strain>
    </source>
</reference>
<gene>
    <name evidence="6" type="ORF">IRI77_26565</name>
</gene>
<comment type="similarity">
    <text evidence="1 4">Belongs to the aldehyde dehydrogenase family.</text>
</comment>
<dbReference type="Gene3D" id="3.40.309.10">
    <property type="entry name" value="Aldehyde Dehydrogenase, Chain A, domain 2"/>
    <property type="match status" value="1"/>
</dbReference>
<evidence type="ECO:0000256" key="1">
    <source>
        <dbReference type="ARBA" id="ARBA00009986"/>
    </source>
</evidence>
<accession>A0A7S7SJV5</accession>
<proteinExistence type="inferred from homology"/>
<dbReference type="Pfam" id="PF00171">
    <property type="entry name" value="Aldedh"/>
    <property type="match status" value="1"/>
</dbReference>
<name>A0A7S7SJV5_PALFE</name>
<evidence type="ECO:0000259" key="5">
    <source>
        <dbReference type="Pfam" id="PF00171"/>
    </source>
</evidence>
<dbReference type="InterPro" id="IPR029510">
    <property type="entry name" value="Ald_DH_CS_GLU"/>
</dbReference>
<dbReference type="SUPFAM" id="SSF53720">
    <property type="entry name" value="ALDH-like"/>
    <property type="match status" value="1"/>
</dbReference>
<dbReference type="GO" id="GO:0016620">
    <property type="term" value="F:oxidoreductase activity, acting on the aldehyde or oxo group of donors, NAD or NADP as acceptor"/>
    <property type="evidence" value="ECO:0007669"/>
    <property type="project" value="InterPro"/>
</dbReference>
<dbReference type="PROSITE" id="PS00687">
    <property type="entry name" value="ALDEHYDE_DEHYDR_GLU"/>
    <property type="match status" value="1"/>
</dbReference>
<evidence type="ECO:0000313" key="7">
    <source>
        <dbReference type="Proteomes" id="UP000593892"/>
    </source>
</evidence>
<dbReference type="EMBL" id="CP063849">
    <property type="protein sequence ID" value="QOY86350.1"/>
    <property type="molecule type" value="Genomic_DNA"/>
</dbReference>
<feature type="active site" evidence="3">
    <location>
        <position position="248"/>
    </location>
</feature>
<dbReference type="RefSeq" id="WP_194448019.1">
    <property type="nucleotide sequence ID" value="NZ_CP063849.1"/>
</dbReference>
<sequence>MSTPIFPNYIDGAWVEGPTFENRNPADTSEVVGLHGKGSAEDIQRAAEAAQNALPAWSAMSGPARGALLYKIADILDRKFEQISAEMTREEGKTLPEAKGEVRRSINIFRYFAGEGSRMAGVMAPSERDRVHMFALRKPVGVVGLITPWNFPSAIPAWKLAPALICGNTVVMKPASAAPLSAWRIIEACHEAGVPKGVVNFVGGSGGTLGAAIVNAKPIKAISFTGSCEIGNWIHAEASKRHLRIQLEMGGKNPTIVLADADFASAVENCVNATFFSTGQKCTATSRVIVEEGIYDKFVAAVVERTKKLKVGNGMQAGIDIGPCVDEGQMNTVLRYIEIGRKEAGEPLCGGNRLTGGDYDKGYFVEPTVFADVTEEMVIAREEIFGPVMAILKARDFQHAMQLANGSDFGLSASLQTTNLSRMFEYIYGIEAGLVTVNLPSAGVEYQLPFGGSKDSSFGPKEQGPAALEFYSDHKTVYIKY</sequence>
<keyword evidence="7" id="KW-1185">Reference proteome</keyword>
<evidence type="ECO:0000256" key="2">
    <source>
        <dbReference type="ARBA" id="ARBA00023002"/>
    </source>
</evidence>
<dbReference type="FunFam" id="3.40.309.10:FF:000012">
    <property type="entry name" value="Betaine aldehyde dehydrogenase"/>
    <property type="match status" value="1"/>
</dbReference>